<accession>A0A4Y8ZKT8</accession>
<name>A0A4Y8ZKT8_9SPHN</name>
<dbReference type="EMBL" id="SPDV01000063">
    <property type="protein sequence ID" value="TFI56621.1"/>
    <property type="molecule type" value="Genomic_DNA"/>
</dbReference>
<dbReference type="RefSeq" id="WP_135090136.1">
    <property type="nucleotide sequence ID" value="NZ_SPDV01000063.1"/>
</dbReference>
<evidence type="ECO:0000313" key="1">
    <source>
        <dbReference type="EMBL" id="TFI56621.1"/>
    </source>
</evidence>
<keyword evidence="2" id="KW-1185">Reference proteome</keyword>
<gene>
    <name evidence="1" type="ORF">E2493_19245</name>
</gene>
<sequence length="161" mass="17631">MIIVNNRVDTANLPQGARDLIARIAATNQSIKTEAVLGGKVDATSMMQFIQERAAPMGAHGNKQLYVSAEGRTTSTLLAIGGLHSIRPTSKAGYFWMAYARSTPPAHAGNDICTLAEFPVTGTNAQTRLLYEYLRGFFLWTTNHYQSYSLVETNGVLVRHL</sequence>
<dbReference type="AlphaFoldDB" id="A0A4Y8ZKT8"/>
<proteinExistence type="predicted"/>
<dbReference type="Proteomes" id="UP000298213">
    <property type="component" value="Unassembled WGS sequence"/>
</dbReference>
<organism evidence="1 2">
    <name type="scientific">Sphingomonas parva</name>
    <dbReference type="NCBI Taxonomy" id="2555898"/>
    <lineage>
        <taxon>Bacteria</taxon>
        <taxon>Pseudomonadati</taxon>
        <taxon>Pseudomonadota</taxon>
        <taxon>Alphaproteobacteria</taxon>
        <taxon>Sphingomonadales</taxon>
        <taxon>Sphingomonadaceae</taxon>
        <taxon>Sphingomonas</taxon>
    </lineage>
</organism>
<protein>
    <submittedName>
        <fullName evidence="1">Uncharacterized protein</fullName>
    </submittedName>
</protein>
<evidence type="ECO:0000313" key="2">
    <source>
        <dbReference type="Proteomes" id="UP000298213"/>
    </source>
</evidence>
<reference evidence="1 2" key="1">
    <citation type="submission" date="2019-03" db="EMBL/GenBank/DDBJ databases">
        <title>Genome sequence of Sphingomonas sp. 17J27-24.</title>
        <authorList>
            <person name="Kim M."/>
            <person name="Maeng S."/>
            <person name="Sathiyaraj S."/>
        </authorList>
    </citation>
    <scope>NUCLEOTIDE SEQUENCE [LARGE SCALE GENOMIC DNA]</scope>
    <source>
        <strain evidence="1 2">17J27-24</strain>
    </source>
</reference>
<comment type="caution">
    <text evidence="1">The sequence shown here is derived from an EMBL/GenBank/DDBJ whole genome shotgun (WGS) entry which is preliminary data.</text>
</comment>